<organism evidence="7">
    <name type="scientific">Octactis speculum</name>
    <dbReference type="NCBI Taxonomy" id="3111310"/>
    <lineage>
        <taxon>Eukaryota</taxon>
        <taxon>Sar</taxon>
        <taxon>Stramenopiles</taxon>
        <taxon>Ochrophyta</taxon>
        <taxon>Dictyochophyceae</taxon>
        <taxon>Dictyochales</taxon>
        <taxon>Dictyochaceae</taxon>
        <taxon>Octactis</taxon>
    </lineage>
</organism>
<dbReference type="AlphaFoldDB" id="A0A7S2CS61"/>
<evidence type="ECO:0000256" key="1">
    <source>
        <dbReference type="ARBA" id="ARBA00022741"/>
    </source>
</evidence>
<keyword evidence="1" id="KW-0547">Nucleotide-binding</keyword>
<evidence type="ECO:0000256" key="3">
    <source>
        <dbReference type="ARBA" id="ARBA00022806"/>
    </source>
</evidence>
<dbReference type="PANTHER" id="PTHR18934">
    <property type="entry name" value="ATP-DEPENDENT RNA HELICASE"/>
    <property type="match status" value="1"/>
</dbReference>
<evidence type="ECO:0000256" key="5">
    <source>
        <dbReference type="SAM" id="MobiDB-lite"/>
    </source>
</evidence>
<accession>A0A7S2CS61</accession>
<feature type="region of interest" description="Disordered" evidence="5">
    <location>
        <begin position="203"/>
        <end position="272"/>
    </location>
</feature>
<gene>
    <name evidence="7" type="ORF">DSPE1174_LOCUS16769</name>
</gene>
<evidence type="ECO:0000256" key="2">
    <source>
        <dbReference type="ARBA" id="ARBA00022801"/>
    </source>
</evidence>
<dbReference type="GO" id="GO:0005524">
    <property type="term" value="F:ATP binding"/>
    <property type="evidence" value="ECO:0007669"/>
    <property type="project" value="UniProtKB-KW"/>
</dbReference>
<protein>
    <recommendedName>
        <fullName evidence="6">DEAD-box helicase OB fold domain-containing protein</fullName>
    </recommendedName>
</protein>
<keyword evidence="3" id="KW-0347">Helicase</keyword>
<dbReference type="InterPro" id="IPR011709">
    <property type="entry name" value="DEAD-box_helicase_OB_fold"/>
</dbReference>
<dbReference type="PANTHER" id="PTHR18934:SF91">
    <property type="entry name" value="PRE-MRNA-SPLICING FACTOR ATP-DEPENDENT RNA HELICASE PRP16"/>
    <property type="match status" value="1"/>
</dbReference>
<dbReference type="EMBL" id="HBGS01032657">
    <property type="protein sequence ID" value="CAD9433968.1"/>
    <property type="molecule type" value="Transcribed_RNA"/>
</dbReference>
<dbReference type="InterPro" id="IPR027417">
    <property type="entry name" value="P-loop_NTPase"/>
</dbReference>
<feature type="compositionally biased region" description="Basic and acidic residues" evidence="5">
    <location>
        <begin position="208"/>
        <end position="230"/>
    </location>
</feature>
<dbReference type="GO" id="GO:0016787">
    <property type="term" value="F:hydrolase activity"/>
    <property type="evidence" value="ECO:0007669"/>
    <property type="project" value="UniProtKB-KW"/>
</dbReference>
<reference evidence="7" key="1">
    <citation type="submission" date="2021-01" db="EMBL/GenBank/DDBJ databases">
        <authorList>
            <person name="Corre E."/>
            <person name="Pelletier E."/>
            <person name="Niang G."/>
            <person name="Scheremetjew M."/>
            <person name="Finn R."/>
            <person name="Kale V."/>
            <person name="Holt S."/>
            <person name="Cochrane G."/>
            <person name="Meng A."/>
            <person name="Brown T."/>
            <person name="Cohen L."/>
        </authorList>
    </citation>
    <scope>NUCLEOTIDE SEQUENCE</scope>
    <source>
        <strain evidence="7">CCMP1381</strain>
    </source>
</reference>
<dbReference type="Gene3D" id="1.20.120.1080">
    <property type="match status" value="1"/>
</dbReference>
<sequence length="272" mass="31264">MLLFADELECTAEVLIVVSMLSVPSVFFRPKGREEESDTARERFFVPESDHLTLLNTYRQWKQNDYSSSWCTKHFVHAKGLNKAREVHAQLLEIMGTQKLTHVSCGTSWDLVRKAICSAYFCNSAHIKGIGEYINMLTSIPCNLHPSSALFGLGYTPDFVVYHELIMTQREYMRSVTAVEGEWLAELGPMFFSVKESYKSRLQKRKKEKQDQQHMDWEMEQEQDRQEKEAAAAAMKLAREEAATPRHAGIIDMTTPLRPANRNSRTPRRVGL</sequence>
<evidence type="ECO:0000313" key="7">
    <source>
        <dbReference type="EMBL" id="CAD9433968.1"/>
    </source>
</evidence>
<evidence type="ECO:0000259" key="6">
    <source>
        <dbReference type="Pfam" id="PF07717"/>
    </source>
</evidence>
<name>A0A7S2CS61_9STRA</name>
<proteinExistence type="predicted"/>
<keyword evidence="2" id="KW-0378">Hydrolase</keyword>
<evidence type="ECO:0000256" key="4">
    <source>
        <dbReference type="ARBA" id="ARBA00022840"/>
    </source>
</evidence>
<feature type="domain" description="DEAD-box helicase OB fold" evidence="6">
    <location>
        <begin position="112"/>
        <end position="189"/>
    </location>
</feature>
<dbReference type="GO" id="GO:0004386">
    <property type="term" value="F:helicase activity"/>
    <property type="evidence" value="ECO:0007669"/>
    <property type="project" value="UniProtKB-KW"/>
</dbReference>
<dbReference type="GO" id="GO:0003723">
    <property type="term" value="F:RNA binding"/>
    <property type="evidence" value="ECO:0007669"/>
    <property type="project" value="TreeGrafter"/>
</dbReference>
<dbReference type="SUPFAM" id="SSF52540">
    <property type="entry name" value="P-loop containing nucleoside triphosphate hydrolases"/>
    <property type="match status" value="1"/>
</dbReference>
<dbReference type="Pfam" id="PF21010">
    <property type="entry name" value="HA2_C"/>
    <property type="match status" value="1"/>
</dbReference>
<keyword evidence="4" id="KW-0067">ATP-binding</keyword>
<dbReference type="Pfam" id="PF07717">
    <property type="entry name" value="OB_NTP_bind"/>
    <property type="match status" value="1"/>
</dbReference>